<protein>
    <submittedName>
        <fullName evidence="2">Hydrolase, CocE/nonD family</fullName>
    </submittedName>
</protein>
<comment type="caution">
    <text evidence="2">The sequence shown here is derived from an EMBL/GenBank/DDBJ whole genome shotgun (WGS) entry which is preliminary data.</text>
</comment>
<dbReference type="GO" id="GO:0016787">
    <property type="term" value="F:hydrolase activity"/>
    <property type="evidence" value="ECO:0007669"/>
    <property type="project" value="UniProtKB-KW"/>
</dbReference>
<evidence type="ECO:0000259" key="1">
    <source>
        <dbReference type="Pfam" id="PF02129"/>
    </source>
</evidence>
<keyword evidence="2" id="KW-0378">Hydrolase</keyword>
<dbReference type="SUPFAM" id="SSF53474">
    <property type="entry name" value="alpha/beta-Hydrolases"/>
    <property type="match status" value="1"/>
</dbReference>
<sequence length="142" mass="15633">MVMERTPYNKEAPSRSELTVTGHKISREEMAKAFVDAGFACAFQDCRGRYKSTGTFTKYTNEAEDGFDTCEWLIQQPWCNGKIGTMGLSYAAHVQMAMACLNPPGLATMVMDSGGFSSAYECGIRTGGAFELKQATWLIAKR</sequence>
<evidence type="ECO:0000313" key="3">
    <source>
        <dbReference type="Proteomes" id="UP000031671"/>
    </source>
</evidence>
<dbReference type="Proteomes" id="UP000031671">
    <property type="component" value="Unassembled WGS sequence"/>
</dbReference>
<dbReference type="InterPro" id="IPR000383">
    <property type="entry name" value="Xaa-Pro-like_dom"/>
</dbReference>
<dbReference type="InterPro" id="IPR005674">
    <property type="entry name" value="CocE/Ser_esterase"/>
</dbReference>
<evidence type="ECO:0000313" key="2">
    <source>
        <dbReference type="EMBL" id="GAM57783.1"/>
    </source>
</evidence>
<dbReference type="InterPro" id="IPR029058">
    <property type="entry name" value="AB_hydrolase_fold"/>
</dbReference>
<dbReference type="AlphaFoldDB" id="A0A0B8P3C0"/>
<accession>A0A0B8P3C0</accession>
<reference evidence="2 3" key="1">
    <citation type="submission" date="2015-01" db="EMBL/GenBank/DDBJ databases">
        <title>Vibrio sp. C1 JCM 19231 whole genome shotgun sequence.</title>
        <authorList>
            <person name="Sawabe T."/>
            <person name="Meirelles P."/>
            <person name="Feng G."/>
            <person name="Sayaka M."/>
            <person name="Hattori M."/>
            <person name="Ohkuma M."/>
        </authorList>
    </citation>
    <scope>NUCLEOTIDE SEQUENCE [LARGE SCALE GENOMIC DNA]</scope>
    <source>
        <strain evidence="3">JCM 19231</strain>
    </source>
</reference>
<feature type="domain" description="Xaa-Pro dipeptidyl-peptidase-like" evidence="1">
    <location>
        <begin position="2"/>
        <end position="137"/>
    </location>
</feature>
<dbReference type="Pfam" id="PF02129">
    <property type="entry name" value="Peptidase_S15"/>
    <property type="match status" value="1"/>
</dbReference>
<proteinExistence type="predicted"/>
<dbReference type="NCBIfam" id="TIGR00976">
    <property type="entry name" value="CocE_NonD"/>
    <property type="match status" value="1"/>
</dbReference>
<organism evidence="2 3">
    <name type="scientific">Vibrio ishigakensis</name>
    <dbReference type="NCBI Taxonomy" id="1481914"/>
    <lineage>
        <taxon>Bacteria</taxon>
        <taxon>Pseudomonadati</taxon>
        <taxon>Pseudomonadota</taxon>
        <taxon>Gammaproteobacteria</taxon>
        <taxon>Vibrionales</taxon>
        <taxon>Vibrionaceae</taxon>
        <taxon>Vibrio</taxon>
    </lineage>
</organism>
<name>A0A0B8P3C0_9VIBR</name>
<keyword evidence="3" id="KW-1185">Reference proteome</keyword>
<dbReference type="EMBL" id="BBRZ01000064">
    <property type="protein sequence ID" value="GAM57783.1"/>
    <property type="molecule type" value="Genomic_DNA"/>
</dbReference>
<gene>
    <name evidence="2" type="ORF">JCM19231_4195</name>
</gene>
<dbReference type="Gene3D" id="3.40.50.1820">
    <property type="entry name" value="alpha/beta hydrolase"/>
    <property type="match status" value="1"/>
</dbReference>
<reference evidence="2 3" key="2">
    <citation type="submission" date="2015-01" db="EMBL/GenBank/DDBJ databases">
        <authorList>
            <consortium name="NBRP consortium"/>
            <person name="Sawabe T."/>
            <person name="Meirelles P."/>
            <person name="Feng G."/>
            <person name="Sayaka M."/>
            <person name="Hattori M."/>
            <person name="Ohkuma M."/>
        </authorList>
    </citation>
    <scope>NUCLEOTIDE SEQUENCE [LARGE SCALE GENOMIC DNA]</scope>
    <source>
        <strain evidence="3">JCM 19231</strain>
    </source>
</reference>